<keyword evidence="3" id="KW-1185">Reference proteome</keyword>
<dbReference type="Proteomes" id="UP001231189">
    <property type="component" value="Unassembled WGS sequence"/>
</dbReference>
<feature type="region of interest" description="Disordered" evidence="1">
    <location>
        <begin position="128"/>
        <end position="155"/>
    </location>
</feature>
<protein>
    <recommendedName>
        <fullName evidence="4">Protein JASON</fullName>
    </recommendedName>
</protein>
<accession>A0AAD8R9I7</accession>
<feature type="region of interest" description="Disordered" evidence="1">
    <location>
        <begin position="285"/>
        <end position="305"/>
    </location>
</feature>
<sequence length="489" mass="53267">MGCFLSCFRGRPHSTSGDGLQDPLVRASRLGDAFLDDRDHDAPKLEAGGNLKEDLGNGGGLDDELRREANYLKSCGAISETPPEILKVSNQIKADDSNECDATPNNAQDIKGIMVSEDKENISEEFNCDGHGASSHDQNTDEGADDVSGVEYKDNSSEGFNCDGHGVLSHDQNTEEGADDVTGVESESASLLRDKSSCRNITNQNLDSSDSPFPTPLVLRGDIQTPGTMFTGYQQNVKTGKRGRTGKQFVYPVLRPIENKLEWMELRDESSPMIASHPPKRRYLCEDSTEKPQQALPSSVSPDTELPESALFSFHAKSKGQAEEVTSPEEHKDQNGSQQILDGGIGELLKISSSYNEKHGVASLSSWLKTSSAEGSESHSGIGGDFGKLPGFGRIGDITEVPIFVASGLNWNDENPTPMLPKAVWDGNGIPNTTTKYKEDQKVNWHATPFEERLMKVLSDEKPKHERKISGKLIHLEEDTMESIATASL</sequence>
<feature type="compositionally biased region" description="Polar residues" evidence="1">
    <location>
        <begin position="291"/>
        <end position="302"/>
    </location>
</feature>
<feature type="region of interest" description="Disordered" evidence="1">
    <location>
        <begin position="317"/>
        <end position="340"/>
    </location>
</feature>
<comment type="caution">
    <text evidence="2">The sequence shown here is derived from an EMBL/GenBank/DDBJ whole genome shotgun (WGS) entry which is preliminary data.</text>
</comment>
<evidence type="ECO:0008006" key="4">
    <source>
        <dbReference type="Google" id="ProtNLM"/>
    </source>
</evidence>
<evidence type="ECO:0000256" key="1">
    <source>
        <dbReference type="SAM" id="MobiDB-lite"/>
    </source>
</evidence>
<dbReference type="PANTHER" id="PTHR33318:SF15">
    <property type="entry name" value="OS02G0168300 PROTEIN"/>
    <property type="match status" value="1"/>
</dbReference>
<name>A0AAD8R9I7_LOLMU</name>
<evidence type="ECO:0000313" key="3">
    <source>
        <dbReference type="Proteomes" id="UP001231189"/>
    </source>
</evidence>
<proteinExistence type="predicted"/>
<reference evidence="2" key="1">
    <citation type="submission" date="2023-07" db="EMBL/GenBank/DDBJ databases">
        <title>A chromosome-level genome assembly of Lolium multiflorum.</title>
        <authorList>
            <person name="Chen Y."/>
            <person name="Copetti D."/>
            <person name="Kolliker R."/>
            <person name="Studer B."/>
        </authorList>
    </citation>
    <scope>NUCLEOTIDE SEQUENCE</scope>
    <source>
        <strain evidence="2">02402/16</strain>
        <tissue evidence="2">Leaf</tissue>
    </source>
</reference>
<dbReference type="PANTHER" id="PTHR33318">
    <property type="entry name" value="ASPARTYL/GLUTAMYL-TRNA(ASN/GLN) AMIDOTRANSFERASE SUBUNIT"/>
    <property type="match status" value="1"/>
</dbReference>
<dbReference type="AlphaFoldDB" id="A0AAD8R9I7"/>
<dbReference type="EMBL" id="JAUUTY010000006">
    <property type="protein sequence ID" value="KAK1615253.1"/>
    <property type="molecule type" value="Genomic_DNA"/>
</dbReference>
<dbReference type="GO" id="GO:0007142">
    <property type="term" value="P:male meiosis II"/>
    <property type="evidence" value="ECO:0007669"/>
    <property type="project" value="InterPro"/>
</dbReference>
<organism evidence="2 3">
    <name type="scientific">Lolium multiflorum</name>
    <name type="common">Italian ryegrass</name>
    <name type="synonym">Lolium perenne subsp. multiflorum</name>
    <dbReference type="NCBI Taxonomy" id="4521"/>
    <lineage>
        <taxon>Eukaryota</taxon>
        <taxon>Viridiplantae</taxon>
        <taxon>Streptophyta</taxon>
        <taxon>Embryophyta</taxon>
        <taxon>Tracheophyta</taxon>
        <taxon>Spermatophyta</taxon>
        <taxon>Magnoliopsida</taxon>
        <taxon>Liliopsida</taxon>
        <taxon>Poales</taxon>
        <taxon>Poaceae</taxon>
        <taxon>BOP clade</taxon>
        <taxon>Pooideae</taxon>
        <taxon>Poodae</taxon>
        <taxon>Poeae</taxon>
        <taxon>Poeae Chloroplast Group 2 (Poeae type)</taxon>
        <taxon>Loliodinae</taxon>
        <taxon>Loliinae</taxon>
        <taxon>Lolium</taxon>
    </lineage>
</organism>
<gene>
    <name evidence="2" type="ORF">QYE76_020770</name>
</gene>
<dbReference type="InterPro" id="IPR039300">
    <property type="entry name" value="JASON"/>
</dbReference>
<evidence type="ECO:0000313" key="2">
    <source>
        <dbReference type="EMBL" id="KAK1615253.1"/>
    </source>
</evidence>